<dbReference type="Gene3D" id="3.60.10.10">
    <property type="entry name" value="Endonuclease/exonuclease/phosphatase"/>
    <property type="match status" value="1"/>
</dbReference>
<accession>Q2QWF4</accession>
<evidence type="ECO:0000313" key="3">
    <source>
        <dbReference type="EMBL" id="ABA96650.1"/>
    </source>
</evidence>
<gene>
    <name evidence="3" type="ordered locus">LOC_Os12g09530</name>
</gene>
<dbReference type="Pfam" id="PF00078">
    <property type="entry name" value="RVT_1"/>
    <property type="match status" value="1"/>
</dbReference>
<dbReference type="PANTHER" id="PTHR46890:SF48">
    <property type="entry name" value="RNA-DIRECTED DNA POLYMERASE"/>
    <property type="match status" value="1"/>
</dbReference>
<dbReference type="Pfam" id="PF03372">
    <property type="entry name" value="Exo_endo_phos"/>
    <property type="match status" value="1"/>
</dbReference>
<feature type="region of interest" description="Disordered" evidence="1">
    <location>
        <begin position="1"/>
        <end position="52"/>
    </location>
</feature>
<evidence type="ECO:0000256" key="1">
    <source>
        <dbReference type="SAM" id="MobiDB-lite"/>
    </source>
</evidence>
<dbReference type="EMBL" id="DP000011">
    <property type="protein sequence ID" value="ABA96650.1"/>
    <property type="molecule type" value="Genomic_DNA"/>
</dbReference>
<feature type="region of interest" description="Disordered" evidence="1">
    <location>
        <begin position="122"/>
        <end position="144"/>
    </location>
</feature>
<dbReference type="CDD" id="cd01650">
    <property type="entry name" value="RT_nLTR_like"/>
    <property type="match status" value="1"/>
</dbReference>
<dbReference type="InterPro" id="IPR000477">
    <property type="entry name" value="RT_dom"/>
</dbReference>
<dbReference type="GO" id="GO:0003824">
    <property type="term" value="F:catalytic activity"/>
    <property type="evidence" value="ECO:0007669"/>
    <property type="project" value="InterPro"/>
</dbReference>
<feature type="domain" description="Reverse transcriptase" evidence="2">
    <location>
        <begin position="590"/>
        <end position="872"/>
    </location>
</feature>
<dbReference type="SUPFAM" id="SSF56219">
    <property type="entry name" value="DNase I-like"/>
    <property type="match status" value="1"/>
</dbReference>
<reference evidence="3" key="2">
    <citation type="submission" date="2005-04" db="EMBL/GenBank/DDBJ databases">
        <authorList>
            <person name="Buell C.R."/>
            <person name="Wing R.A."/>
            <person name="McCombie W.A."/>
            <person name="Ouyang S."/>
        </authorList>
    </citation>
    <scope>NUCLEOTIDE SEQUENCE</scope>
</reference>
<evidence type="ECO:0000259" key="2">
    <source>
        <dbReference type="PROSITE" id="PS50878"/>
    </source>
</evidence>
<proteinExistence type="predicted"/>
<dbReference type="AlphaFoldDB" id="Q2QWF4"/>
<dbReference type="InterPro" id="IPR036691">
    <property type="entry name" value="Endo/exonu/phosph_ase_sf"/>
</dbReference>
<dbReference type="PANTHER" id="PTHR46890">
    <property type="entry name" value="NON-LTR RETROLELEMENT REVERSE TRANSCRIPTASE-LIKE PROTEIN-RELATED"/>
    <property type="match status" value="1"/>
</dbReference>
<dbReference type="InterPro" id="IPR043502">
    <property type="entry name" value="DNA/RNA_pol_sf"/>
</dbReference>
<reference evidence="3" key="3">
    <citation type="submission" date="2006-01" db="EMBL/GenBank/DDBJ databases">
        <authorList>
            <person name="Buell R."/>
        </authorList>
    </citation>
    <scope>NUCLEOTIDE SEQUENCE</scope>
</reference>
<name>Q2QWF4_ORYSJ</name>
<dbReference type="SUPFAM" id="SSF56672">
    <property type="entry name" value="DNA/RNA polymerases"/>
    <property type="match status" value="1"/>
</dbReference>
<reference evidence="3" key="1">
    <citation type="journal article" date="2005" name="BMC Biol.">
        <title>The sequence of rice chromosomes 11 and 12, rich in disease resistance genes and recent gene duplications.</title>
        <authorList>
            <consortium name="The rice chromosomes 11 and 12 sequencing consortia"/>
        </authorList>
    </citation>
    <scope>NUCLEOTIDE SEQUENCE [LARGE SCALE GENOMIC DNA]</scope>
</reference>
<dbReference type="InterPro" id="IPR052343">
    <property type="entry name" value="Retrotransposon-Effector_Assoc"/>
</dbReference>
<sequence length="1100" mass="126409">MGKQKEKMLEQPMIQQLGLRRGNATGPRPAQMSDDGRQTCTGIQDPGHDAGVDMDSEVISVKTPNSPALRDEYLAEKQRRERADKESKALVPADKNMQSVLGKRGMVSQHAVAGCDDTGSSLIEGTDSKRSKSRSMSKSTHLTGTVRRNEYSKLELPRLGAASDSSRAAVDGVGSGGGLALFWDESFHLDLLSYTNRHIDVLVKEDRSAMQWRCTFVYGEPKAHERHNMWTLLRRIKPNSTAPWCLMGDFNEAMWQFEHFSEHKRKEKQMLDFREILSHCDVFDLGFIGTPWTYDNKRKGGYNVRVRLDRAVASQSWSVLYPQAQVRHLVSSRSDHCPILVQCTPDEDKDKPSRCMRYEILWEREESLSEEIRTAWEQHHAATDLGSVSSKLKLVMGALQHWSREKFGSVNKELGALRKKMEELQLGGRHTHDQEYQSCSRRMEEILYREEMMWLQRSRVAWLREGDRNTSFHRKAAWRHRKNKISKLFLPDGSWTDQRKEMETMATNFFKDLYTKDPLVTPQPLLDLIMLKVTEQMNEDLCKAFSDKEISDALFQIGPIKAPGPDGFPARFFQRNWEVLKNDVCKAVKLFFDQKVMPEGVNTTAIVLIPKKKESKELKDFRPISLCNVIYKVVAKCLVNHLRPILESIISQEQSAFIPGRMITDNALIAFECFHNIAQSKRESQEFCAYKLDLAKAYDRVDWQYLEGVLDRMGFSNTWIQWMMACVTSVRYAVRFNGSMLKSFQPSRGLRQGDPLSPYLFLFVADGLSTILSSAVRTGDLVPLKVCRQAPGISHLLFADDSLLFFKANVEQATVVKEALNLYERCTSQLLSPAKCSMLFGKHCSDQTQPGIKSLLDVQQNSFEDKYLGLPTPEGRMKADRFQSIKERFFKRLIDWAEKHLPMGGKEVLIKSVIQALPTYMMSVFKLPPSFCEEYMQLVRKFWWGEDRSQRKVHWASWQQLIKPKSMGGMGFKDMKIFNQALLARQAWRLVQFPDSLCARVLKAKYYPNGDLLDTAFSSVSSDSWKGIVHGLELLKKGVIWRIGTGRKVHIWRDDWLPREHGLKVMGKKTGTRLKWVSDLLVPNEQSWDEQVIRHIFFPS</sequence>
<dbReference type="InterPro" id="IPR005135">
    <property type="entry name" value="Endo/exonuclease/phosphatase"/>
</dbReference>
<dbReference type="PROSITE" id="PS50878">
    <property type="entry name" value="RT_POL"/>
    <property type="match status" value="1"/>
</dbReference>
<organism evidence="3">
    <name type="scientific">Oryza sativa subsp. japonica</name>
    <name type="common">Rice</name>
    <dbReference type="NCBI Taxonomy" id="39947"/>
    <lineage>
        <taxon>Eukaryota</taxon>
        <taxon>Viridiplantae</taxon>
        <taxon>Streptophyta</taxon>
        <taxon>Embryophyta</taxon>
        <taxon>Tracheophyta</taxon>
        <taxon>Spermatophyta</taxon>
        <taxon>Magnoliopsida</taxon>
        <taxon>Liliopsida</taxon>
        <taxon>Poales</taxon>
        <taxon>Poaceae</taxon>
        <taxon>BOP clade</taxon>
        <taxon>Oryzoideae</taxon>
        <taxon>Oryzeae</taxon>
        <taxon>Oryzinae</taxon>
        <taxon>Oryza</taxon>
        <taxon>Oryza sativa</taxon>
    </lineage>
</organism>
<protein>
    <submittedName>
        <fullName evidence="3">Retrotransposon protein, putative, unclassified</fullName>
    </submittedName>
</protein>